<name>A0A1W2GDZ2_REIFA</name>
<dbReference type="STRING" id="692418.SAMN04488029_2236"/>
<keyword evidence="4 7" id="KW-0812">Transmembrane</keyword>
<gene>
    <name evidence="8" type="ORF">SAMN04488029_2236</name>
</gene>
<keyword evidence="5 7" id="KW-1133">Transmembrane helix</keyword>
<dbReference type="AlphaFoldDB" id="A0A1W2GDZ2"/>
<dbReference type="OrthoDB" id="280866at2"/>
<sequence>METLKIDKNQSLALFIQRVLVGFLLLFHGIANLTSGYAFIKSVFAGYSMPEFFAYGAFIGEIVAPLLIIAGYRTRLAALALVFNMLVATLLAHSGDIFALNQYGGWAIELQAFYLFGALAVFFSGAGVYAVSKNNSWD</sequence>
<dbReference type="InterPro" id="IPR032808">
    <property type="entry name" value="DoxX"/>
</dbReference>
<proteinExistence type="inferred from homology"/>
<evidence type="ECO:0000313" key="8">
    <source>
        <dbReference type="EMBL" id="SMD34890.1"/>
    </source>
</evidence>
<evidence type="ECO:0000256" key="1">
    <source>
        <dbReference type="ARBA" id="ARBA00004651"/>
    </source>
</evidence>
<comment type="subcellular location">
    <subcellularLocation>
        <location evidence="1">Cell membrane</location>
        <topology evidence="1">Multi-pass membrane protein</topology>
    </subcellularLocation>
</comment>
<evidence type="ECO:0000256" key="5">
    <source>
        <dbReference type="ARBA" id="ARBA00022989"/>
    </source>
</evidence>
<accession>A0A1W2GDZ2</accession>
<dbReference type="PANTHER" id="PTHR33452:SF1">
    <property type="entry name" value="INNER MEMBRANE PROTEIN YPHA-RELATED"/>
    <property type="match status" value="1"/>
</dbReference>
<dbReference type="EMBL" id="FWYF01000002">
    <property type="protein sequence ID" value="SMD34890.1"/>
    <property type="molecule type" value="Genomic_DNA"/>
</dbReference>
<dbReference type="RefSeq" id="WP_084372895.1">
    <property type="nucleotide sequence ID" value="NZ_FWYF01000002.1"/>
</dbReference>
<feature type="transmembrane region" description="Helical" evidence="7">
    <location>
        <begin position="52"/>
        <end position="72"/>
    </location>
</feature>
<keyword evidence="6 7" id="KW-0472">Membrane</keyword>
<feature type="transmembrane region" description="Helical" evidence="7">
    <location>
        <begin position="12"/>
        <end position="40"/>
    </location>
</feature>
<dbReference type="GO" id="GO:0005886">
    <property type="term" value="C:plasma membrane"/>
    <property type="evidence" value="ECO:0007669"/>
    <property type="project" value="UniProtKB-SubCell"/>
</dbReference>
<protein>
    <submittedName>
        <fullName evidence="8">Putative oxidoreductase</fullName>
    </submittedName>
</protein>
<dbReference type="Pfam" id="PF07681">
    <property type="entry name" value="DoxX"/>
    <property type="match status" value="1"/>
</dbReference>
<dbReference type="PANTHER" id="PTHR33452">
    <property type="entry name" value="OXIDOREDUCTASE CATD-RELATED"/>
    <property type="match status" value="1"/>
</dbReference>
<feature type="transmembrane region" description="Helical" evidence="7">
    <location>
        <begin position="112"/>
        <end position="131"/>
    </location>
</feature>
<comment type="similarity">
    <text evidence="2">Belongs to the DoxX family.</text>
</comment>
<feature type="transmembrane region" description="Helical" evidence="7">
    <location>
        <begin position="79"/>
        <end position="100"/>
    </location>
</feature>
<evidence type="ECO:0000256" key="4">
    <source>
        <dbReference type="ARBA" id="ARBA00022692"/>
    </source>
</evidence>
<dbReference type="Proteomes" id="UP000192472">
    <property type="component" value="Unassembled WGS sequence"/>
</dbReference>
<evidence type="ECO:0000313" key="9">
    <source>
        <dbReference type="Proteomes" id="UP000192472"/>
    </source>
</evidence>
<keyword evidence="3" id="KW-1003">Cell membrane</keyword>
<evidence type="ECO:0000256" key="6">
    <source>
        <dbReference type="ARBA" id="ARBA00023136"/>
    </source>
</evidence>
<dbReference type="InterPro" id="IPR051907">
    <property type="entry name" value="DoxX-like_oxidoreductase"/>
</dbReference>
<evidence type="ECO:0000256" key="7">
    <source>
        <dbReference type="SAM" id="Phobius"/>
    </source>
</evidence>
<evidence type="ECO:0000256" key="3">
    <source>
        <dbReference type="ARBA" id="ARBA00022475"/>
    </source>
</evidence>
<organism evidence="8 9">
    <name type="scientific">Reichenbachiella faecimaris</name>
    <dbReference type="NCBI Taxonomy" id="692418"/>
    <lineage>
        <taxon>Bacteria</taxon>
        <taxon>Pseudomonadati</taxon>
        <taxon>Bacteroidota</taxon>
        <taxon>Cytophagia</taxon>
        <taxon>Cytophagales</taxon>
        <taxon>Reichenbachiellaceae</taxon>
        <taxon>Reichenbachiella</taxon>
    </lineage>
</organism>
<evidence type="ECO:0000256" key="2">
    <source>
        <dbReference type="ARBA" id="ARBA00006679"/>
    </source>
</evidence>
<keyword evidence="9" id="KW-1185">Reference proteome</keyword>
<reference evidence="8 9" key="1">
    <citation type="submission" date="2017-04" db="EMBL/GenBank/DDBJ databases">
        <authorList>
            <person name="Afonso C.L."/>
            <person name="Miller P.J."/>
            <person name="Scott M.A."/>
            <person name="Spackman E."/>
            <person name="Goraichik I."/>
            <person name="Dimitrov K.M."/>
            <person name="Suarez D.L."/>
            <person name="Swayne D.E."/>
        </authorList>
    </citation>
    <scope>NUCLEOTIDE SEQUENCE [LARGE SCALE GENOMIC DNA]</scope>
    <source>
        <strain evidence="8 9">DSM 26133</strain>
    </source>
</reference>